<feature type="coiled-coil region" evidence="5">
    <location>
        <begin position="107"/>
        <end position="134"/>
    </location>
</feature>
<comment type="similarity">
    <text evidence="1">Belongs to the ABC transporter superfamily.</text>
</comment>
<evidence type="ECO:0000256" key="5">
    <source>
        <dbReference type="SAM" id="Coils"/>
    </source>
</evidence>
<gene>
    <name evidence="7" type="ORF">BBG48_009180</name>
</gene>
<dbReference type="EMBL" id="MBEW02000026">
    <property type="protein sequence ID" value="RDY20616.1"/>
    <property type="molecule type" value="Genomic_DNA"/>
</dbReference>
<evidence type="ECO:0000256" key="2">
    <source>
        <dbReference type="ARBA" id="ARBA00022448"/>
    </source>
</evidence>
<dbReference type="GO" id="GO:0005524">
    <property type="term" value="F:ATP binding"/>
    <property type="evidence" value="ECO:0007669"/>
    <property type="project" value="UniProtKB-KW"/>
</dbReference>
<dbReference type="SMART" id="SM00382">
    <property type="entry name" value="AAA"/>
    <property type="match status" value="1"/>
</dbReference>
<comment type="caution">
    <text evidence="7">The sequence shown here is derived from an EMBL/GenBank/DDBJ whole genome shotgun (WGS) entry which is preliminary data.</text>
</comment>
<keyword evidence="4 7" id="KW-0067">ATP-binding</keyword>
<dbReference type="PROSITE" id="PS00211">
    <property type="entry name" value="ABC_TRANSPORTER_1"/>
    <property type="match status" value="1"/>
</dbReference>
<dbReference type="Gene3D" id="3.40.50.300">
    <property type="entry name" value="P-loop containing nucleotide triphosphate hydrolases"/>
    <property type="match status" value="1"/>
</dbReference>
<evidence type="ECO:0000256" key="4">
    <source>
        <dbReference type="ARBA" id="ARBA00022840"/>
    </source>
</evidence>
<keyword evidence="8" id="KW-1185">Reference proteome</keyword>
<reference evidence="7 8" key="1">
    <citation type="journal article" date="2016" name="Genome Announc.">
        <title>Draft Genome Sequence of Criibacterium bergeronii gen. nov., sp. nov., Strain CCRI-22567T, Isolated from a Vaginal Sample from a Woman with Bacterial Vaginosis.</title>
        <authorList>
            <person name="Maheux A.F."/>
            <person name="Berube E."/>
            <person name="Boudreau D.K."/>
            <person name="Raymond F."/>
            <person name="Corbeil J."/>
            <person name="Roy P.H."/>
            <person name="Boissinot M."/>
            <person name="Omar R.F."/>
        </authorList>
    </citation>
    <scope>NUCLEOTIDE SEQUENCE [LARGE SCALE GENOMIC DNA]</scope>
    <source>
        <strain evidence="7 8">CCRI-22567</strain>
    </source>
</reference>
<evidence type="ECO:0000313" key="7">
    <source>
        <dbReference type="EMBL" id="RDY20616.1"/>
    </source>
</evidence>
<dbReference type="FunFam" id="3.40.50.300:FF:000134">
    <property type="entry name" value="Iron-enterobactin ABC transporter ATP-binding protein"/>
    <property type="match status" value="1"/>
</dbReference>
<dbReference type="Proteomes" id="UP000093352">
    <property type="component" value="Unassembled WGS sequence"/>
</dbReference>
<evidence type="ECO:0000259" key="6">
    <source>
        <dbReference type="PROSITE" id="PS50893"/>
    </source>
</evidence>
<accession>A0A371IJG5</accession>
<dbReference type="InterPro" id="IPR003439">
    <property type="entry name" value="ABC_transporter-like_ATP-bd"/>
</dbReference>
<keyword evidence="5" id="KW-0175">Coiled coil</keyword>
<dbReference type="STRING" id="1871336.BBG48_08235"/>
<dbReference type="InterPro" id="IPR017871">
    <property type="entry name" value="ABC_transporter-like_CS"/>
</dbReference>
<dbReference type="RefSeq" id="WP_068912098.1">
    <property type="nucleotide sequence ID" value="NZ_MBEW02000026.1"/>
</dbReference>
<dbReference type="GO" id="GO:0016887">
    <property type="term" value="F:ATP hydrolysis activity"/>
    <property type="evidence" value="ECO:0007669"/>
    <property type="project" value="InterPro"/>
</dbReference>
<feature type="domain" description="ABC transporter" evidence="6">
    <location>
        <begin position="4"/>
        <end position="237"/>
    </location>
</feature>
<proteinExistence type="inferred from homology"/>
<organism evidence="7 8">
    <name type="scientific">Criibacterium bergeronii</name>
    <dbReference type="NCBI Taxonomy" id="1871336"/>
    <lineage>
        <taxon>Bacteria</taxon>
        <taxon>Bacillati</taxon>
        <taxon>Bacillota</taxon>
        <taxon>Clostridia</taxon>
        <taxon>Peptostreptococcales</taxon>
        <taxon>Filifactoraceae</taxon>
        <taxon>Criibacterium</taxon>
    </lineage>
</organism>
<dbReference type="PANTHER" id="PTHR42734:SF6">
    <property type="entry name" value="MOLYBDATE IMPORT ATP-BINDING PROTEIN MOLC"/>
    <property type="match status" value="1"/>
</dbReference>
<dbReference type="InterPro" id="IPR027417">
    <property type="entry name" value="P-loop_NTPase"/>
</dbReference>
<dbReference type="InterPro" id="IPR050153">
    <property type="entry name" value="Metal_Ion_Import_ABC"/>
</dbReference>
<dbReference type="SUPFAM" id="SSF52540">
    <property type="entry name" value="P-loop containing nucleoside triphosphate hydrolases"/>
    <property type="match status" value="1"/>
</dbReference>
<name>A0A371IJG5_9FIRM</name>
<protein>
    <submittedName>
        <fullName evidence="7">ABC transporter ATP-binding protein</fullName>
    </submittedName>
</protein>
<keyword evidence="3" id="KW-0547">Nucleotide-binding</keyword>
<dbReference type="InterPro" id="IPR003593">
    <property type="entry name" value="AAA+_ATPase"/>
</dbReference>
<dbReference type="CDD" id="cd03214">
    <property type="entry name" value="ABC_Iron-Siderophores_B12_Hemin"/>
    <property type="match status" value="1"/>
</dbReference>
<sequence>MSLISVKNISFKYEKENILDDLSFDIEYGNFISLLGINGSGKSTLLKNINKILKPSSGKIYVNGKELSSIKGRELAKNISTVNQYNDALRNTVYDMILVGRVPHMQNGASKEDYKKVEQIIQKLELEKYALRNANTLSGGEFQKVVLARALAQEPKVLLLDEPTSNLDIKNQIEVMRLVSDYCKEKKIAVIVSIHDLNLALQFADKFLLLKKGKIYDYGGIEVITNKAIVDVYGIETQIINHNNRKLVVLC</sequence>
<dbReference type="PROSITE" id="PS50893">
    <property type="entry name" value="ABC_TRANSPORTER_2"/>
    <property type="match status" value="1"/>
</dbReference>
<keyword evidence="2" id="KW-0813">Transport</keyword>
<dbReference type="AlphaFoldDB" id="A0A371IJG5"/>
<evidence type="ECO:0000256" key="1">
    <source>
        <dbReference type="ARBA" id="ARBA00005417"/>
    </source>
</evidence>
<dbReference type="Pfam" id="PF00005">
    <property type="entry name" value="ABC_tran"/>
    <property type="match status" value="1"/>
</dbReference>
<evidence type="ECO:0000256" key="3">
    <source>
        <dbReference type="ARBA" id="ARBA00022741"/>
    </source>
</evidence>
<evidence type="ECO:0000313" key="8">
    <source>
        <dbReference type="Proteomes" id="UP000093352"/>
    </source>
</evidence>
<dbReference type="PANTHER" id="PTHR42734">
    <property type="entry name" value="METAL TRANSPORT SYSTEM ATP-BINDING PROTEIN TM_0124-RELATED"/>
    <property type="match status" value="1"/>
</dbReference>